<proteinExistence type="predicted"/>
<dbReference type="GO" id="GO:0016788">
    <property type="term" value="F:hydrolase activity, acting on ester bonds"/>
    <property type="evidence" value="ECO:0007669"/>
    <property type="project" value="InterPro"/>
</dbReference>
<name>A0A4U0P633_9SPHI</name>
<dbReference type="Gene3D" id="1.10.575.10">
    <property type="entry name" value="P1 Nuclease"/>
    <property type="match status" value="1"/>
</dbReference>
<accession>A0A4U0P633</accession>
<gene>
    <name evidence="1" type="ORF">FAZ15_00705</name>
</gene>
<evidence type="ECO:0000313" key="2">
    <source>
        <dbReference type="Proteomes" id="UP000306808"/>
    </source>
</evidence>
<evidence type="ECO:0008006" key="3">
    <source>
        <dbReference type="Google" id="ProtNLM"/>
    </source>
</evidence>
<dbReference type="OrthoDB" id="267579at2"/>
<keyword evidence="2" id="KW-1185">Reference proteome</keyword>
<dbReference type="RefSeq" id="WP_136899148.1">
    <property type="nucleotide sequence ID" value="NZ_SUME01000001.1"/>
</dbReference>
<comment type="caution">
    <text evidence="1">The sequence shown here is derived from an EMBL/GenBank/DDBJ whole genome shotgun (WGS) entry which is preliminary data.</text>
</comment>
<dbReference type="EMBL" id="SUME01000001">
    <property type="protein sequence ID" value="TJZ62863.1"/>
    <property type="molecule type" value="Genomic_DNA"/>
</dbReference>
<dbReference type="Proteomes" id="UP000306808">
    <property type="component" value="Unassembled WGS sequence"/>
</dbReference>
<evidence type="ECO:0000313" key="1">
    <source>
        <dbReference type="EMBL" id="TJZ62863.1"/>
    </source>
</evidence>
<dbReference type="AlphaFoldDB" id="A0A4U0P633"/>
<dbReference type="InterPro" id="IPR008947">
    <property type="entry name" value="PLipase_C/P1_nuclease_dom_sf"/>
</dbReference>
<organism evidence="1 2">
    <name type="scientific">Sphingobacterium olei</name>
    <dbReference type="NCBI Taxonomy" id="2571155"/>
    <lineage>
        <taxon>Bacteria</taxon>
        <taxon>Pseudomonadati</taxon>
        <taxon>Bacteroidota</taxon>
        <taxon>Sphingobacteriia</taxon>
        <taxon>Sphingobacteriales</taxon>
        <taxon>Sphingobacteriaceae</taxon>
        <taxon>Sphingobacterium</taxon>
    </lineage>
</organism>
<protein>
    <recommendedName>
        <fullName evidence="3">S1/P1 Nuclease</fullName>
    </recommendedName>
</protein>
<dbReference type="SUPFAM" id="SSF48537">
    <property type="entry name" value="Phospholipase C/P1 nuclease"/>
    <property type="match status" value="1"/>
</dbReference>
<sequence>MKFMATVLFGLTLFLLLTSWGFYAHKQINENAAYTLPASLAQFYKKHVKTITEKAVDADKRCYIDTLEGPRHYIDLDRYDDGTDSIPIHWSKAVAKFTERQLLANGVVPWQIWRTYQNLVNAFKERDNNRIIRFSADLGHYVADAHVPLHTTSNYNGQFSDQIGIHAFWETRLPEMFSHEYDYFVGVATYIEDPLQLGWQIIKESNALVDSVLNIEKELSKTTKEAEQKSYITRNNQLTLNYSDTYATSYHRALNGMVERRFRSSIYYVGSLWYSAWIDAGQPNLALKAGSTEIVEENIEYSDKKILGREEWH</sequence>
<reference evidence="1 2" key="1">
    <citation type="submission" date="2019-04" db="EMBL/GenBank/DDBJ databases">
        <title>Sphingobacterium olei sp. nov., isolated from oil-contaminated soil.</title>
        <authorList>
            <person name="Liu B."/>
        </authorList>
    </citation>
    <scope>NUCLEOTIDE SEQUENCE [LARGE SCALE GENOMIC DNA]</scope>
    <source>
        <strain evidence="1 2">HAL-9</strain>
    </source>
</reference>
<dbReference type="CDD" id="cd10981">
    <property type="entry name" value="ZnPC_S1P1"/>
    <property type="match status" value="1"/>
</dbReference>